<reference evidence="2 3" key="1">
    <citation type="journal article" date="2014" name="Int. J. Syst. Evol. Microbiol.">
        <title>Phaeodactylibacter xiamenensis gen. nov., sp. nov., a member of the family Saprospiraceae isolated from the marine alga Phaeodactylum tricornutum.</title>
        <authorList>
            <person name="Chen Z.Jr."/>
            <person name="Lei X."/>
            <person name="Lai Q."/>
            <person name="Li Y."/>
            <person name="Zhang B."/>
            <person name="Zhang J."/>
            <person name="Zhang H."/>
            <person name="Yang L."/>
            <person name="Zheng W."/>
            <person name="Tian Y."/>
            <person name="Yu Z."/>
            <person name="Xu H.Jr."/>
            <person name="Zheng T."/>
        </authorList>
    </citation>
    <scope>NUCLEOTIDE SEQUENCE [LARGE SCALE GENOMIC DNA]</scope>
    <source>
        <strain evidence="2 3">KD52</strain>
    </source>
</reference>
<evidence type="ECO:0000256" key="1">
    <source>
        <dbReference type="SAM" id="SignalP"/>
    </source>
</evidence>
<evidence type="ECO:0008006" key="4">
    <source>
        <dbReference type="Google" id="ProtNLM"/>
    </source>
</evidence>
<name>A0A098S5D0_9BACT</name>
<feature type="chain" id="PRO_5001939910" description="Ig-like domain-containing protein" evidence="1">
    <location>
        <begin position="17"/>
        <end position="1980"/>
    </location>
</feature>
<keyword evidence="1" id="KW-0732">Signal</keyword>
<comment type="caution">
    <text evidence="2">The sequence shown here is derived from an EMBL/GenBank/DDBJ whole genome shotgun (WGS) entry which is preliminary data.</text>
</comment>
<dbReference type="InterPro" id="IPR026341">
    <property type="entry name" value="T9SS_type_B"/>
</dbReference>
<sequence length="1980" mass="204504">MLVFGALLFGAFPLKAQLDCCSPAPLAGPGPINVPTVAGPGNDNDNLANGTCLVGGEHDTYYFIFEATSAGTFEMLLTPNNLGADYDFALLANACPGNAGSQQISCNYVGPINTPPFVPTGIATNPQASWGVTGAAEWENTVNLTAGTTYLLILDNITGNDVGFSLEIGGTATIAPGDPGGGPDPTIFPAGPFCPEDPPFQLTANPPGGTWGGDATSTGLFVPANNGPGIHEVTYSTPGAICPNEATLDIQVLTGPTIVINSGQPLCPEGPPVTLTATPPGGTWGGVATPSGQVNPQALGVGSFQVTYAATGPNGCSGTQTGFVTILPPPTVTFSTPGPFCMSEGVVTLQAQPFGGTWGGVALPNGQVITGVLGPGLHTATYTYTDNNGCTTTEDLVFEIVPDPVVAIVEPDPFCQDDLPVVLEAFPPGGTWGGEVAPNGLFNPQQAGPGFHLVTYTFTDANFCTATDDFLIEVAIPPFTYIDAPQGPFCSSSPPVPLTGIPGGGVWGGEATPGGTFDPSGRTNGTYTVTYTYTDANGCVAVATLDLEISSDLQVSIQDPGPYCEGAMPDTLIGAPAGGTWSGDVDAQGIFDPSALTPGTYQAIYDYTDPEGCEGTDTLQLDILPLPVVLIDSVGTLCEDAAPINLSATPMGGTWSGDASTIGVFDPNANGPGTYQAIYTFENAAGCSDADTISITVSPLPAPVIATAGPFCANDTLQPLSASPAGGVWSGAADTQGNVDPTALGGGLHDVTYTFTTTEGCTAADTLTIEIFDLPSGIISGNGSICQGSGDTVALTLDFAGQQPFTYTVAIDGDAQPALTTNDSTAVFNATLPGSYTLLNVTDGNGCTVTGTGNAEVVLNTAPTVSGIMTTCDSTNTNYTLSFSISGGDSTTYQLQFSDGTIVNNTPPDYTTPPLANGSAYSITVTDANDCNPTVVSGTFSCDCATVAGSMATNLVTACEDEAATLIFNQDAQLDPNDTLLFVLHDNNGTSLGSIFAENDSPVFNFQAGMNFGQTYYVSAVATDVTPGGAPDYSSPCLSVSIGAPVVFYALPAGTLTGDTAICEGATALLTFDFAGTAPFDFTYEANGVLNTVENVNSPYSLPVMPDGAATYVLTSLSDSSPAGCSNILSDSATVILNFPTSANQTLEICQGDSLLLGGAFQTMPGTYVDTLIGSNSCDSLLFSTLVVNIPDTTLLSDTNCDPAQTGTFTEVLTNTDGCDSVIITTVSLLLSDTVMVQLESCDPAEVGTTEELFSNQDGCDSLVITTTTLLPSDTTFVEISSCDPADVGTTEDLLMNQFGCDSLVVTTTLFLESDTTLLDATTCDPIEVGTTEELFSNQDGCDSLVITTTTLLPSDTVFLDATSCNPADVGTAEVLLTNQFGCDSLVVTTTTLLPSDTTFLDAASCDPAEVGTAEVLLTNQFGCDSLIVTTTTLLPSDTVQVAAETCDPAEAGTTQELFVNQFGCDSLVITVTSLLPSDTTMVEAGSCDPADVGTEEVLLTNQFGCDSLILTITSLLPSDTTFLTQSSCDPADVGTEETLLSNQFGCDSLIITTTTLLMSDTTMVSANSCDPADVGTTQELFTNQNGCDSLVITTTTLLPSDTTLINTASCQPEDVGTVTEILTNQFGCDSVVITTTTLAPLEIAANVTSSYGPFEVSCAGGDDGIAAVDILSNEFEPPFSYSWSTGANTPEVDNLPAGTHYVTVSSANGCIAVDSVILTAPEDLLINLNVSPISCFGETDGAVQIVAEGGTPPYVYALDGGAFQNNSTFTGLDDGNYSVAVQDVNGCVTTAAILINQPLELEVSLGEDIDIQTGASAILAIETNIAPEDIDTIIWEPRFPTECPDCLEQVVTPLVTTAYSVMVQDINGCMAGDQVNVIVDQRQSVYLPNVFSPNEDGVNDIFYVQGDDRVEQVDEFQVYNRWGEPVFEAYNFPINDDQFGWDGTFRGSLMNSGVFVYYVTVTFKNGTTAQFKGDVVLMR</sequence>
<dbReference type="EMBL" id="JPOS01000079">
    <property type="protein sequence ID" value="KGE86392.1"/>
    <property type="molecule type" value="Genomic_DNA"/>
</dbReference>
<dbReference type="Pfam" id="PF13573">
    <property type="entry name" value="SprB"/>
    <property type="match status" value="1"/>
</dbReference>
<keyword evidence="3" id="KW-1185">Reference proteome</keyword>
<dbReference type="STRING" id="1524460.IX84_21595"/>
<dbReference type="Pfam" id="PF13585">
    <property type="entry name" value="CHU_C"/>
    <property type="match status" value="1"/>
</dbReference>
<protein>
    <recommendedName>
        <fullName evidence="4">Ig-like domain-containing protein</fullName>
    </recommendedName>
</protein>
<dbReference type="NCBIfam" id="TIGR04131">
    <property type="entry name" value="Bac_Flav_CTERM"/>
    <property type="match status" value="1"/>
</dbReference>
<organism evidence="2 3">
    <name type="scientific">Phaeodactylibacter xiamenensis</name>
    <dbReference type="NCBI Taxonomy" id="1524460"/>
    <lineage>
        <taxon>Bacteria</taxon>
        <taxon>Pseudomonadati</taxon>
        <taxon>Bacteroidota</taxon>
        <taxon>Saprospiria</taxon>
        <taxon>Saprospirales</taxon>
        <taxon>Haliscomenobacteraceae</taxon>
        <taxon>Phaeodactylibacter</taxon>
    </lineage>
</organism>
<evidence type="ECO:0000313" key="3">
    <source>
        <dbReference type="Proteomes" id="UP000029736"/>
    </source>
</evidence>
<evidence type="ECO:0000313" key="2">
    <source>
        <dbReference type="EMBL" id="KGE86392.1"/>
    </source>
</evidence>
<feature type="signal peptide" evidence="1">
    <location>
        <begin position="1"/>
        <end position="16"/>
    </location>
</feature>
<accession>A0A098S5D0</accession>
<dbReference type="InterPro" id="IPR025667">
    <property type="entry name" value="SprB_repeat"/>
</dbReference>
<gene>
    <name evidence="2" type="ORF">IX84_21595</name>
</gene>
<dbReference type="Proteomes" id="UP000029736">
    <property type="component" value="Unassembled WGS sequence"/>
</dbReference>
<proteinExistence type="predicted"/>